<name>A0AAW2DNP6_9ROSI</name>
<organism evidence="1 2">
    <name type="scientific">Lithocarpus litseifolius</name>
    <dbReference type="NCBI Taxonomy" id="425828"/>
    <lineage>
        <taxon>Eukaryota</taxon>
        <taxon>Viridiplantae</taxon>
        <taxon>Streptophyta</taxon>
        <taxon>Embryophyta</taxon>
        <taxon>Tracheophyta</taxon>
        <taxon>Spermatophyta</taxon>
        <taxon>Magnoliopsida</taxon>
        <taxon>eudicotyledons</taxon>
        <taxon>Gunneridae</taxon>
        <taxon>Pentapetalae</taxon>
        <taxon>rosids</taxon>
        <taxon>fabids</taxon>
        <taxon>Fagales</taxon>
        <taxon>Fagaceae</taxon>
        <taxon>Lithocarpus</taxon>
    </lineage>
</organism>
<evidence type="ECO:0008006" key="3">
    <source>
        <dbReference type="Google" id="ProtNLM"/>
    </source>
</evidence>
<comment type="caution">
    <text evidence="1">The sequence shown here is derived from an EMBL/GenBank/DDBJ whole genome shotgun (WGS) entry which is preliminary data.</text>
</comment>
<keyword evidence="2" id="KW-1185">Reference proteome</keyword>
<sequence length="504" mass="57886">MWQQQSKVHWMKSGDKNSRYFHNKASQRFRRNRIMGLKDSNGVMCVGDDNVASLLESYYRDLFTSSNPSEVEDVTQHTDRVVTEDMNNELIGDFTRDEVEQALQQMAPLKAPGPDRMLPIFYQHYWQRIGVEVTDAVLDCLNIGKIPTDDSLLFCRARIKEINTIKNILKVYEKASGQQINTDKTTLFFSKSVTESTKNAIKDFLGVPEIKQYEKYLGLPAVVGKNRRASLNYIKDRMWGKLQGWKEKLLSQAGKEVLLKAVVQAIPTFAMGCFKLPLGLCQEIEMLIRKFWWGQRGERRKIHWKNWETLCKPKKEGGLGFKDLAKFNDAMLAKQVWRLVHDKNSLFYRVFKAKYFPNGTVFEAKQSSGSFAWKSILKTRKVILLGAKWRVGDGESIQIYKDRWLPKSSITHIPSVLDSEARVAELIDPEAGGWNDQMLDSCFIPFEAQQIRSIPVCASPQADFLYWAFEKEGVYTVKSGYKAICEEENWVEASVSNSAATRVF</sequence>
<evidence type="ECO:0000313" key="2">
    <source>
        <dbReference type="Proteomes" id="UP001459277"/>
    </source>
</evidence>
<proteinExistence type="predicted"/>
<protein>
    <recommendedName>
        <fullName evidence="3">Reverse transcriptase</fullName>
    </recommendedName>
</protein>
<dbReference type="PANTHER" id="PTHR33116">
    <property type="entry name" value="REVERSE TRANSCRIPTASE ZINC-BINDING DOMAIN-CONTAINING PROTEIN-RELATED-RELATED"/>
    <property type="match status" value="1"/>
</dbReference>
<dbReference type="AlphaFoldDB" id="A0AAW2DNP6"/>
<accession>A0AAW2DNP6</accession>
<dbReference type="EMBL" id="JAZDWU010000002">
    <property type="protein sequence ID" value="KAL0011124.1"/>
    <property type="molecule type" value="Genomic_DNA"/>
</dbReference>
<evidence type="ECO:0000313" key="1">
    <source>
        <dbReference type="EMBL" id="KAL0011124.1"/>
    </source>
</evidence>
<dbReference type="Proteomes" id="UP001459277">
    <property type="component" value="Unassembled WGS sequence"/>
</dbReference>
<reference evidence="1 2" key="1">
    <citation type="submission" date="2024-01" db="EMBL/GenBank/DDBJ databases">
        <title>A telomere-to-telomere, gap-free genome of sweet tea (Lithocarpus litseifolius).</title>
        <authorList>
            <person name="Zhou J."/>
        </authorList>
    </citation>
    <scope>NUCLEOTIDE SEQUENCE [LARGE SCALE GENOMIC DNA]</scope>
    <source>
        <strain evidence="1">Zhou-2022a</strain>
        <tissue evidence="1">Leaf</tissue>
    </source>
</reference>
<gene>
    <name evidence="1" type="ORF">SO802_006232</name>
</gene>
<dbReference type="PANTHER" id="PTHR33116:SF86">
    <property type="entry name" value="REVERSE TRANSCRIPTASE DOMAIN-CONTAINING PROTEIN"/>
    <property type="match status" value="1"/>
</dbReference>